<evidence type="ECO:0008006" key="4">
    <source>
        <dbReference type="Google" id="ProtNLM"/>
    </source>
</evidence>
<evidence type="ECO:0000313" key="3">
    <source>
        <dbReference type="Proteomes" id="UP000247099"/>
    </source>
</evidence>
<dbReference type="Gene3D" id="2.30.30.700">
    <property type="entry name" value="SLA1 homology domain 1"/>
    <property type="match status" value="1"/>
</dbReference>
<accession>A0A317ZKX1</accession>
<organism evidence="2 3">
    <name type="scientific">Coraliomargarita sinensis</name>
    <dbReference type="NCBI Taxonomy" id="2174842"/>
    <lineage>
        <taxon>Bacteria</taxon>
        <taxon>Pseudomonadati</taxon>
        <taxon>Verrucomicrobiota</taxon>
        <taxon>Opitutia</taxon>
        <taxon>Puniceicoccales</taxon>
        <taxon>Coraliomargaritaceae</taxon>
        <taxon>Coraliomargarita</taxon>
    </lineage>
</organism>
<keyword evidence="3" id="KW-1185">Reference proteome</keyword>
<dbReference type="OrthoDB" id="10005653at2"/>
<sequence length="187" mass="19945">MKAILPILICSAISAALGYYFGHITVPADALAPEGTGNTSAVSSAASTAPSTESPVFESSEPVEPVEVTTTEVPAEPEPEVEPETPASTTTATSTTSEADFEERAASTTQTLTDTQGRTIQATIVKVLDAEVKIRRSDGLETTIPLNMLSEEDVAFCNYLREQQEEVEEVTTPDTSDGFDWDAYFNS</sequence>
<name>A0A317ZKX1_9BACT</name>
<feature type="region of interest" description="Disordered" evidence="1">
    <location>
        <begin position="165"/>
        <end position="187"/>
    </location>
</feature>
<feature type="region of interest" description="Disordered" evidence="1">
    <location>
        <begin position="34"/>
        <end position="113"/>
    </location>
</feature>
<gene>
    <name evidence="2" type="ORF">DDZ13_08060</name>
</gene>
<feature type="compositionally biased region" description="Low complexity" evidence="1">
    <location>
        <begin position="84"/>
        <end position="98"/>
    </location>
</feature>
<proteinExistence type="predicted"/>
<dbReference type="AlphaFoldDB" id="A0A317ZKX1"/>
<reference evidence="2 3" key="1">
    <citation type="submission" date="2018-05" db="EMBL/GenBank/DDBJ databases">
        <title>Coraliomargarita sinensis sp. nov., isolated from a marine solar saltern.</title>
        <authorList>
            <person name="Zhou L.Y."/>
        </authorList>
    </citation>
    <scope>NUCLEOTIDE SEQUENCE [LARGE SCALE GENOMIC DNA]</scope>
    <source>
        <strain evidence="2 3">WN38</strain>
    </source>
</reference>
<evidence type="ECO:0000313" key="2">
    <source>
        <dbReference type="EMBL" id="PXA03991.1"/>
    </source>
</evidence>
<feature type="compositionally biased region" description="Low complexity" evidence="1">
    <location>
        <begin position="39"/>
        <end position="74"/>
    </location>
</feature>
<dbReference type="Proteomes" id="UP000247099">
    <property type="component" value="Unassembled WGS sequence"/>
</dbReference>
<evidence type="ECO:0000256" key="1">
    <source>
        <dbReference type="SAM" id="MobiDB-lite"/>
    </source>
</evidence>
<comment type="caution">
    <text evidence="2">The sequence shown here is derived from an EMBL/GenBank/DDBJ whole genome shotgun (WGS) entry which is preliminary data.</text>
</comment>
<dbReference type="InParanoid" id="A0A317ZKX1"/>
<protein>
    <recommendedName>
        <fullName evidence="4">SLA1 homology domain-containing protein</fullName>
    </recommendedName>
</protein>
<dbReference type="RefSeq" id="WP_110130938.1">
    <property type="nucleotide sequence ID" value="NZ_QHJQ01000005.1"/>
</dbReference>
<dbReference type="EMBL" id="QHJQ01000005">
    <property type="protein sequence ID" value="PXA03991.1"/>
    <property type="molecule type" value="Genomic_DNA"/>
</dbReference>